<evidence type="ECO:0000256" key="5">
    <source>
        <dbReference type="ARBA" id="ARBA00022989"/>
    </source>
</evidence>
<feature type="transmembrane region" description="Helical" evidence="9">
    <location>
        <begin position="673"/>
        <end position="692"/>
    </location>
</feature>
<dbReference type="Gene3D" id="1.20.1250.20">
    <property type="entry name" value="MFS general substrate transporter like domains"/>
    <property type="match status" value="2"/>
</dbReference>
<reference evidence="11 12" key="1">
    <citation type="submission" date="2020-05" db="EMBL/GenBank/DDBJ databases">
        <title>Identification and distribution of gene clusters putatively required for synthesis of sphingolipid metabolism inhibitors in phylogenetically diverse species of the filamentous fungus Fusarium.</title>
        <authorList>
            <person name="Kim H.-S."/>
            <person name="Busman M."/>
            <person name="Brown D.W."/>
            <person name="Divon H."/>
            <person name="Uhlig S."/>
            <person name="Proctor R.H."/>
        </authorList>
    </citation>
    <scope>NUCLEOTIDE SEQUENCE [LARGE SCALE GENOMIC DNA]</scope>
    <source>
        <strain evidence="11 12">NRRL 66243</strain>
    </source>
</reference>
<evidence type="ECO:0000256" key="7">
    <source>
        <dbReference type="ARBA" id="ARBA00023180"/>
    </source>
</evidence>
<keyword evidence="12" id="KW-1185">Reference proteome</keyword>
<feature type="transmembrane region" description="Helical" evidence="9">
    <location>
        <begin position="865"/>
        <end position="884"/>
    </location>
</feature>
<feature type="transmembrane region" description="Helical" evidence="9">
    <location>
        <begin position="798"/>
        <end position="820"/>
    </location>
</feature>
<dbReference type="GO" id="GO:0016020">
    <property type="term" value="C:membrane"/>
    <property type="evidence" value="ECO:0007669"/>
    <property type="project" value="UniProtKB-SubCell"/>
</dbReference>
<dbReference type="InterPro" id="IPR050360">
    <property type="entry name" value="MFS_Sugar_Transporters"/>
</dbReference>
<feature type="transmembrane region" description="Helical" evidence="9">
    <location>
        <begin position="375"/>
        <end position="396"/>
    </location>
</feature>
<dbReference type="Pfam" id="PF00083">
    <property type="entry name" value="Sugar_tr"/>
    <property type="match status" value="1"/>
</dbReference>
<feature type="transmembrane region" description="Helical" evidence="9">
    <location>
        <begin position="541"/>
        <end position="565"/>
    </location>
</feature>
<dbReference type="InterPro" id="IPR036259">
    <property type="entry name" value="MFS_trans_sf"/>
</dbReference>
<feature type="transmembrane region" description="Helical" evidence="9">
    <location>
        <begin position="109"/>
        <end position="130"/>
    </location>
</feature>
<evidence type="ECO:0000313" key="12">
    <source>
        <dbReference type="Proteomes" id="UP000530670"/>
    </source>
</evidence>
<feature type="transmembrane region" description="Helical" evidence="9">
    <location>
        <begin position="704"/>
        <end position="725"/>
    </location>
</feature>
<sequence length="1030" mass="112974">MEPTHTNNNTIDGMPLGIKDPVSDVPGTVRLFENHLQHGGFQADGGAIILVPAPTTNVNDPLNWSKGEKLWVSSTLLLWSFLANACIAWCSPSWTIWVVDLKTDFTQLSYGQALLVIMCGVGTMFLQPLALKYGRRLPYFIGSLFIMAGLACGLSMTSIGLYFVYMTLAGFGSAPSYSTIVTSLLDISFLHQKGKVLSIYGFILLLGNFLPPLAAGCIVDSQGWVWVFRYLLVFFGVSTLLVLFIAEETSFSRLANHIQEAVALPNETVASHPGPKDKMRQSKVQTAARPAPTQPADFAERLNYLQKMAIYRNNPEVKAGYWRLVLSMAKVAALPAALWASFQLAISTLVVSVVMTTQASFFSIPPYNFTAAQMGLMYIPLMIGSFMGVFIGGTLTDWLLIRLARKAEGIHEPENRLWVYLLVPLLAAAGCLLYGVGASTGVHWILPCIGLFLIGVYTNVCLPVALGYALDSYPELEDEIVQLSNFVRNKKDDKVQAVGKVPDSVADDLATSKVAKVQNVAYSDAIAKDNLSSRATSIFKLYTIIALVTLNNCGNGFDGTIMSSINAMDPFHKFFGTEMQGSSIGAVFALYSVGNILGCLVAAPAADTFGRKFGMMTGSIFVIIGTVIQAAAQNVGTFMAGRLFLGFGCTIAVTASPIYLVEMAYPSWRGTLAGLYNVGGWYIGSLASTWTAYGTGRLTSNWSWRIPIIIQVVPATIILCGVWFIPESPRWLMSHGKEEQARAVLVRYHGDGNPESAVVKLELDEMRASIEYQAEIEASQKWWDYRMLFDNRENLHRFYLLFLVAIFSQFIGGSVITYYMPVILENVGITSSSQQLLLNGVNVIFGFFSGVAGSFGVEKFGRRPLFLWGTFLTGLVYIPINVIAAKAHGHVDTSTGYAFIAMIFLYGIFWSFCWTPLQSLYPSEVLRNDIRAKGMAASGFFSGVSGFINTYATPVALQKIGWKTYTIFLILHFVEWGMMYFALVETKGRSLEEIDDIFKSPNPVKTSKQKHEVYIKEGAGVTADLGAKEA</sequence>
<dbReference type="EMBL" id="JAAQRI010000344">
    <property type="protein sequence ID" value="KAF5617707.1"/>
    <property type="molecule type" value="Genomic_DNA"/>
</dbReference>
<evidence type="ECO:0000313" key="11">
    <source>
        <dbReference type="EMBL" id="KAF5617707.1"/>
    </source>
</evidence>
<evidence type="ECO:0000256" key="9">
    <source>
        <dbReference type="SAM" id="Phobius"/>
    </source>
</evidence>
<feature type="transmembrane region" description="Helical" evidence="9">
    <location>
        <begin position="964"/>
        <end position="983"/>
    </location>
</feature>
<evidence type="ECO:0000256" key="1">
    <source>
        <dbReference type="ARBA" id="ARBA00004141"/>
    </source>
</evidence>
<feature type="transmembrane region" description="Helical" evidence="9">
    <location>
        <begin position="76"/>
        <end position="97"/>
    </location>
</feature>
<dbReference type="Proteomes" id="UP000530670">
    <property type="component" value="Unassembled WGS sequence"/>
</dbReference>
<keyword evidence="6 9" id="KW-0472">Membrane</keyword>
<keyword evidence="3" id="KW-0813">Transport</keyword>
<comment type="similarity">
    <text evidence="2">Belongs to the major facilitator superfamily. Sugar transporter (TC 2.A.1.1) family.</text>
</comment>
<dbReference type="InterPro" id="IPR005828">
    <property type="entry name" value="MFS_sugar_transport-like"/>
</dbReference>
<dbReference type="OrthoDB" id="6133115at2759"/>
<protein>
    <submittedName>
        <fullName evidence="11">Lactose permease</fullName>
    </submittedName>
</protein>
<feature type="transmembrane region" description="Helical" evidence="9">
    <location>
        <begin position="896"/>
        <end position="914"/>
    </location>
</feature>
<feature type="transmembrane region" description="Helical" evidence="9">
    <location>
        <begin position="585"/>
        <end position="606"/>
    </location>
</feature>
<dbReference type="AlphaFoldDB" id="A0A8H5QNH0"/>
<feature type="transmembrane region" description="Helical" evidence="9">
    <location>
        <begin position="417"/>
        <end position="438"/>
    </location>
</feature>
<dbReference type="GO" id="GO:0005351">
    <property type="term" value="F:carbohydrate:proton symporter activity"/>
    <property type="evidence" value="ECO:0007669"/>
    <property type="project" value="TreeGrafter"/>
</dbReference>
<dbReference type="InterPro" id="IPR003663">
    <property type="entry name" value="Sugar/inositol_transpt"/>
</dbReference>
<feature type="transmembrane region" description="Helical" evidence="9">
    <location>
        <begin position="638"/>
        <end position="661"/>
    </location>
</feature>
<feature type="domain" description="Major facilitator superfamily (MFS) profile" evidence="10">
    <location>
        <begin position="544"/>
        <end position="987"/>
    </location>
</feature>
<dbReference type="FunFam" id="1.20.1250.20:FF:000134">
    <property type="entry name" value="MFS sugar transporter protein"/>
    <property type="match status" value="1"/>
</dbReference>
<dbReference type="PANTHER" id="PTHR48022">
    <property type="entry name" value="PLASTIDIC GLUCOSE TRANSPORTER 4"/>
    <property type="match status" value="1"/>
</dbReference>
<dbReference type="PROSITE" id="PS00216">
    <property type="entry name" value="SUGAR_TRANSPORT_1"/>
    <property type="match status" value="1"/>
</dbReference>
<evidence type="ECO:0000259" key="10">
    <source>
        <dbReference type="PROSITE" id="PS50850"/>
    </source>
</evidence>
<dbReference type="SUPFAM" id="SSF103473">
    <property type="entry name" value="MFS general substrate transporter"/>
    <property type="match status" value="2"/>
</dbReference>
<feature type="transmembrane region" description="Helical" evidence="9">
    <location>
        <begin position="162"/>
        <end position="185"/>
    </location>
</feature>
<proteinExistence type="inferred from homology"/>
<comment type="caution">
    <text evidence="11">The sequence shown here is derived from an EMBL/GenBank/DDBJ whole genome shotgun (WGS) entry which is preliminary data.</text>
</comment>
<evidence type="ECO:0000256" key="8">
    <source>
        <dbReference type="SAM" id="MobiDB-lite"/>
    </source>
</evidence>
<dbReference type="Pfam" id="PF07690">
    <property type="entry name" value="MFS_1"/>
    <property type="match status" value="1"/>
</dbReference>
<dbReference type="RefSeq" id="XP_037200428.1">
    <property type="nucleotide sequence ID" value="XM_037345613.1"/>
</dbReference>
<feature type="transmembrane region" description="Helical" evidence="9">
    <location>
        <begin position="137"/>
        <end position="156"/>
    </location>
</feature>
<feature type="transmembrane region" description="Helical" evidence="9">
    <location>
        <begin position="227"/>
        <end position="246"/>
    </location>
</feature>
<comment type="subcellular location">
    <subcellularLocation>
        <location evidence="1">Membrane</location>
        <topology evidence="1">Multi-pass membrane protein</topology>
    </subcellularLocation>
</comment>
<feature type="region of interest" description="Disordered" evidence="8">
    <location>
        <begin position="268"/>
        <end position="287"/>
    </location>
</feature>
<dbReference type="InterPro" id="IPR020846">
    <property type="entry name" value="MFS_dom"/>
</dbReference>
<feature type="transmembrane region" description="Helical" evidence="9">
    <location>
        <begin position="331"/>
        <end position="355"/>
    </location>
</feature>
<dbReference type="PROSITE" id="PS50850">
    <property type="entry name" value="MFS"/>
    <property type="match status" value="1"/>
</dbReference>
<evidence type="ECO:0000256" key="3">
    <source>
        <dbReference type="ARBA" id="ARBA00022448"/>
    </source>
</evidence>
<dbReference type="GeneID" id="59297883"/>
<dbReference type="InterPro" id="IPR005829">
    <property type="entry name" value="Sugar_transporter_CS"/>
</dbReference>
<dbReference type="PANTHER" id="PTHR48022:SF79">
    <property type="entry name" value="LACTOSE PERMEASE, PUTATIVE (AFU_ORTHOLOGUE AFUA_6G01860)-RELATED"/>
    <property type="match status" value="1"/>
</dbReference>
<keyword evidence="5 9" id="KW-1133">Transmembrane helix</keyword>
<name>A0A8H5QNH0_9HYPO</name>
<evidence type="ECO:0000256" key="4">
    <source>
        <dbReference type="ARBA" id="ARBA00022692"/>
    </source>
</evidence>
<feature type="transmembrane region" description="Helical" evidence="9">
    <location>
        <begin position="197"/>
        <end position="215"/>
    </location>
</feature>
<dbReference type="InterPro" id="IPR011701">
    <property type="entry name" value="MFS"/>
</dbReference>
<evidence type="ECO:0000256" key="6">
    <source>
        <dbReference type="ARBA" id="ARBA00023136"/>
    </source>
</evidence>
<feature type="transmembrane region" description="Helical" evidence="9">
    <location>
        <begin position="840"/>
        <end position="858"/>
    </location>
</feature>
<dbReference type="NCBIfam" id="TIGR00879">
    <property type="entry name" value="SP"/>
    <property type="match status" value="1"/>
</dbReference>
<evidence type="ECO:0000256" key="2">
    <source>
        <dbReference type="ARBA" id="ARBA00010992"/>
    </source>
</evidence>
<feature type="transmembrane region" description="Helical" evidence="9">
    <location>
        <begin position="935"/>
        <end position="952"/>
    </location>
</feature>
<accession>A0A8H5QNH0</accession>
<organism evidence="11 12">
    <name type="scientific">Fusarium tjaetaba</name>
    <dbReference type="NCBI Taxonomy" id="1567544"/>
    <lineage>
        <taxon>Eukaryota</taxon>
        <taxon>Fungi</taxon>
        <taxon>Dikarya</taxon>
        <taxon>Ascomycota</taxon>
        <taxon>Pezizomycotina</taxon>
        <taxon>Sordariomycetes</taxon>
        <taxon>Hypocreomycetidae</taxon>
        <taxon>Hypocreales</taxon>
        <taxon>Nectriaceae</taxon>
        <taxon>Fusarium</taxon>
        <taxon>Fusarium fujikuroi species complex</taxon>
    </lineage>
</organism>
<keyword evidence="4 9" id="KW-0812">Transmembrane</keyword>
<feature type="transmembrane region" description="Helical" evidence="9">
    <location>
        <begin position="613"/>
        <end position="632"/>
    </location>
</feature>
<gene>
    <name evidence="11" type="ORF">FTJAE_12555</name>
</gene>
<keyword evidence="7" id="KW-0325">Glycoprotein</keyword>
<feature type="transmembrane region" description="Helical" evidence="9">
    <location>
        <begin position="444"/>
        <end position="470"/>
    </location>
</feature>